<dbReference type="RefSeq" id="WP_145763497.1">
    <property type="nucleotide sequence ID" value="NZ_VIWW01000001.1"/>
</dbReference>
<evidence type="ECO:0000256" key="1">
    <source>
        <dbReference type="SAM" id="MobiDB-lite"/>
    </source>
</evidence>
<gene>
    <name evidence="2" type="ORF">FHX80_111525</name>
</gene>
<dbReference type="AlphaFoldDB" id="A0A561UUQ4"/>
<proteinExistence type="predicted"/>
<sequence>MPEAVRALNAGADDYLTPELPQRLYEPLIRARLRRSTTGAVEVVSVIEDGRISLDLGTHLGAGVRPYPARPQRLGQDPARRGAADRGSGGAGEVRPACTTKPPYPS</sequence>
<name>A0A561UUQ4_9ACTN</name>
<evidence type="ECO:0000313" key="2">
    <source>
        <dbReference type="EMBL" id="TWG03108.1"/>
    </source>
</evidence>
<dbReference type="Proteomes" id="UP000318186">
    <property type="component" value="Unassembled WGS sequence"/>
</dbReference>
<comment type="caution">
    <text evidence="2">The sequence shown here is derived from an EMBL/GenBank/DDBJ whole genome shotgun (WGS) entry which is preliminary data.</text>
</comment>
<evidence type="ECO:0008006" key="4">
    <source>
        <dbReference type="Google" id="ProtNLM"/>
    </source>
</evidence>
<evidence type="ECO:0000313" key="3">
    <source>
        <dbReference type="Proteomes" id="UP000318186"/>
    </source>
</evidence>
<dbReference type="EMBL" id="VIWW01000001">
    <property type="protein sequence ID" value="TWG03108.1"/>
    <property type="molecule type" value="Genomic_DNA"/>
</dbReference>
<organism evidence="2 3">
    <name type="scientific">Streptomyces brevispora</name>
    <dbReference type="NCBI Taxonomy" id="887462"/>
    <lineage>
        <taxon>Bacteria</taxon>
        <taxon>Bacillati</taxon>
        <taxon>Actinomycetota</taxon>
        <taxon>Actinomycetes</taxon>
        <taxon>Kitasatosporales</taxon>
        <taxon>Streptomycetaceae</taxon>
        <taxon>Streptomyces</taxon>
    </lineage>
</organism>
<accession>A0A561UUQ4</accession>
<feature type="region of interest" description="Disordered" evidence="1">
    <location>
        <begin position="58"/>
        <end position="106"/>
    </location>
</feature>
<protein>
    <recommendedName>
        <fullName evidence="4">Response regulatory domain-containing protein</fullName>
    </recommendedName>
</protein>
<reference evidence="2 3" key="1">
    <citation type="submission" date="2019-06" db="EMBL/GenBank/DDBJ databases">
        <title>Sequencing the genomes of 1000 actinobacteria strains.</title>
        <authorList>
            <person name="Klenk H.-P."/>
        </authorList>
    </citation>
    <scope>NUCLEOTIDE SEQUENCE [LARGE SCALE GENOMIC DNA]</scope>
    <source>
        <strain evidence="2 3">DSM 42059</strain>
    </source>
</reference>